<keyword evidence="3" id="KW-0804">Transcription</keyword>
<dbReference type="SUPFAM" id="SSF48498">
    <property type="entry name" value="Tetracyclin repressor-like, C-terminal domain"/>
    <property type="match status" value="1"/>
</dbReference>
<evidence type="ECO:0000256" key="1">
    <source>
        <dbReference type="ARBA" id="ARBA00023015"/>
    </source>
</evidence>
<evidence type="ECO:0000313" key="7">
    <source>
        <dbReference type="Proteomes" id="UP000597444"/>
    </source>
</evidence>
<evidence type="ECO:0000313" key="6">
    <source>
        <dbReference type="EMBL" id="GHO96038.1"/>
    </source>
</evidence>
<dbReference type="PROSITE" id="PS50977">
    <property type="entry name" value="HTH_TETR_2"/>
    <property type="match status" value="1"/>
</dbReference>
<dbReference type="Gene3D" id="1.10.10.60">
    <property type="entry name" value="Homeodomain-like"/>
    <property type="match status" value="1"/>
</dbReference>
<reference evidence="6" key="1">
    <citation type="submission" date="2020-10" db="EMBL/GenBank/DDBJ databases">
        <title>Taxonomic study of unclassified bacteria belonging to the class Ktedonobacteria.</title>
        <authorList>
            <person name="Yabe S."/>
            <person name="Wang C.M."/>
            <person name="Zheng Y."/>
            <person name="Sakai Y."/>
            <person name="Cavaletti L."/>
            <person name="Monciardini P."/>
            <person name="Donadio S."/>
        </authorList>
    </citation>
    <scope>NUCLEOTIDE SEQUENCE</scope>
    <source>
        <strain evidence="6">ID150040</strain>
    </source>
</reference>
<dbReference type="GO" id="GO:0003700">
    <property type="term" value="F:DNA-binding transcription factor activity"/>
    <property type="evidence" value="ECO:0007669"/>
    <property type="project" value="TreeGrafter"/>
</dbReference>
<name>A0A8J3N519_9CHLR</name>
<gene>
    <name evidence="6" type="ORF">KSF_060860</name>
</gene>
<comment type="caution">
    <text evidence="6">The sequence shown here is derived from an EMBL/GenBank/DDBJ whole genome shotgun (WGS) entry which is preliminary data.</text>
</comment>
<keyword evidence="7" id="KW-1185">Reference proteome</keyword>
<evidence type="ECO:0000256" key="3">
    <source>
        <dbReference type="ARBA" id="ARBA00023163"/>
    </source>
</evidence>
<dbReference type="Gene3D" id="1.10.357.10">
    <property type="entry name" value="Tetracycline Repressor, domain 2"/>
    <property type="match status" value="1"/>
</dbReference>
<feature type="domain" description="HTH tetR-type" evidence="5">
    <location>
        <begin position="8"/>
        <end position="68"/>
    </location>
</feature>
<keyword evidence="2 4" id="KW-0238">DNA-binding</keyword>
<dbReference type="InterPro" id="IPR036271">
    <property type="entry name" value="Tet_transcr_reg_TetR-rel_C_sf"/>
</dbReference>
<dbReference type="InterPro" id="IPR009057">
    <property type="entry name" value="Homeodomain-like_sf"/>
</dbReference>
<organism evidence="6 7">
    <name type="scientific">Reticulibacter mediterranei</name>
    <dbReference type="NCBI Taxonomy" id="2778369"/>
    <lineage>
        <taxon>Bacteria</taxon>
        <taxon>Bacillati</taxon>
        <taxon>Chloroflexota</taxon>
        <taxon>Ktedonobacteria</taxon>
        <taxon>Ktedonobacterales</taxon>
        <taxon>Reticulibacteraceae</taxon>
        <taxon>Reticulibacter</taxon>
    </lineage>
</organism>
<accession>A0A8J3N519</accession>
<dbReference type="PRINTS" id="PR00455">
    <property type="entry name" value="HTHTETR"/>
</dbReference>
<dbReference type="InterPro" id="IPR041490">
    <property type="entry name" value="KstR2_TetR_C"/>
</dbReference>
<dbReference type="Pfam" id="PF17932">
    <property type="entry name" value="TetR_C_24"/>
    <property type="match status" value="1"/>
</dbReference>
<dbReference type="PANTHER" id="PTHR30055:SF234">
    <property type="entry name" value="HTH-TYPE TRANSCRIPTIONAL REGULATOR BETI"/>
    <property type="match status" value="1"/>
</dbReference>
<dbReference type="PANTHER" id="PTHR30055">
    <property type="entry name" value="HTH-TYPE TRANSCRIPTIONAL REGULATOR RUTR"/>
    <property type="match status" value="1"/>
</dbReference>
<dbReference type="InterPro" id="IPR001647">
    <property type="entry name" value="HTH_TetR"/>
</dbReference>
<dbReference type="Proteomes" id="UP000597444">
    <property type="component" value="Unassembled WGS sequence"/>
</dbReference>
<evidence type="ECO:0000259" key="5">
    <source>
        <dbReference type="PROSITE" id="PS50977"/>
    </source>
</evidence>
<feature type="DNA-binding region" description="H-T-H motif" evidence="4">
    <location>
        <begin position="31"/>
        <end position="50"/>
    </location>
</feature>
<dbReference type="EMBL" id="BNJK01000001">
    <property type="protein sequence ID" value="GHO96038.1"/>
    <property type="molecule type" value="Genomic_DNA"/>
</dbReference>
<dbReference type="RefSeq" id="WP_220206688.1">
    <property type="nucleotide sequence ID" value="NZ_BNJK01000001.1"/>
</dbReference>
<evidence type="ECO:0000256" key="4">
    <source>
        <dbReference type="PROSITE-ProRule" id="PRU00335"/>
    </source>
</evidence>
<dbReference type="Pfam" id="PF00440">
    <property type="entry name" value="TetR_N"/>
    <property type="match status" value="1"/>
</dbReference>
<evidence type="ECO:0000256" key="2">
    <source>
        <dbReference type="ARBA" id="ARBA00023125"/>
    </source>
</evidence>
<dbReference type="GO" id="GO:0000976">
    <property type="term" value="F:transcription cis-regulatory region binding"/>
    <property type="evidence" value="ECO:0007669"/>
    <property type="project" value="TreeGrafter"/>
</dbReference>
<keyword evidence="1" id="KW-0805">Transcription regulation</keyword>
<proteinExistence type="predicted"/>
<protein>
    <recommendedName>
        <fullName evidence="5">HTH tetR-type domain-containing protein</fullName>
    </recommendedName>
</protein>
<dbReference type="AlphaFoldDB" id="A0A8J3N519"/>
<sequence>MSTTPIRDTRRKEIIAAALDLFSRKGYRGTTMPDIAQAAGISTGLIYYIFPSKEDILLACCEDTATITREVLKRAREIADPLERFDTIVRELYTITDNTSKQLIILYRDISLLQRESRQRILDPMKRLDDYLVALFEEGQRAGVFTKDIPQPRVLAANVQSLGHQWALQKTWHFAPEIDLETYIAAQLEYFHAQLLQKSADRSASDTPTTD</sequence>
<dbReference type="InterPro" id="IPR050109">
    <property type="entry name" value="HTH-type_TetR-like_transc_reg"/>
</dbReference>
<dbReference type="SUPFAM" id="SSF46689">
    <property type="entry name" value="Homeodomain-like"/>
    <property type="match status" value="1"/>
</dbReference>